<evidence type="ECO:0000256" key="1">
    <source>
        <dbReference type="SAM" id="Phobius"/>
    </source>
</evidence>
<comment type="caution">
    <text evidence="2">The sequence shown here is derived from an EMBL/GenBank/DDBJ whole genome shotgun (WGS) entry which is preliminary data.</text>
</comment>
<proteinExistence type="predicted"/>
<keyword evidence="3" id="KW-1185">Reference proteome</keyword>
<gene>
    <name evidence="2" type="ORF">T03_14625</name>
</gene>
<dbReference type="AlphaFoldDB" id="A0A0V1C8N6"/>
<dbReference type="OrthoDB" id="10531817at2759"/>
<dbReference type="EMBL" id="JYDI01000352">
    <property type="protein sequence ID" value="KRY45522.1"/>
    <property type="molecule type" value="Genomic_DNA"/>
</dbReference>
<keyword evidence="1" id="KW-0472">Membrane</keyword>
<organism evidence="2 3">
    <name type="scientific">Trichinella britovi</name>
    <name type="common">Parasitic roundworm</name>
    <dbReference type="NCBI Taxonomy" id="45882"/>
    <lineage>
        <taxon>Eukaryota</taxon>
        <taxon>Metazoa</taxon>
        <taxon>Ecdysozoa</taxon>
        <taxon>Nematoda</taxon>
        <taxon>Enoplea</taxon>
        <taxon>Dorylaimia</taxon>
        <taxon>Trichinellida</taxon>
        <taxon>Trichinellidae</taxon>
        <taxon>Trichinella</taxon>
    </lineage>
</organism>
<dbReference type="Proteomes" id="UP000054653">
    <property type="component" value="Unassembled WGS sequence"/>
</dbReference>
<reference evidence="2 3" key="1">
    <citation type="submission" date="2015-01" db="EMBL/GenBank/DDBJ databases">
        <title>Evolution of Trichinella species and genotypes.</title>
        <authorList>
            <person name="Korhonen P.K."/>
            <person name="Edoardo P."/>
            <person name="Giuseppe L.R."/>
            <person name="Gasser R.B."/>
        </authorList>
    </citation>
    <scope>NUCLEOTIDE SEQUENCE [LARGE SCALE GENOMIC DNA]</scope>
    <source>
        <strain evidence="2">ISS120</strain>
    </source>
</reference>
<accession>A0A0V1C8N6</accession>
<keyword evidence="1" id="KW-0812">Transmembrane</keyword>
<sequence length="163" mass="17930">MTPASEKKIDFVFTFGIPGGTLLYAKNFTLMWFLTTSFNAAANECPASAVTAAAPFTQLAGASEARNLPMSCEGPLYNIALYTVGLGNFKESLEVFISGKPFLIGLMQFYFIVSLDNVIFIGILRVIFILLLSAYLFQKCKDKSGLLMERNDNADRNLLVSEI</sequence>
<evidence type="ECO:0000313" key="2">
    <source>
        <dbReference type="EMBL" id="KRY45522.1"/>
    </source>
</evidence>
<keyword evidence="1" id="KW-1133">Transmembrane helix</keyword>
<name>A0A0V1C8N6_TRIBR</name>
<feature type="transmembrane region" description="Helical" evidence="1">
    <location>
        <begin position="119"/>
        <end position="137"/>
    </location>
</feature>
<protein>
    <submittedName>
        <fullName evidence="2">Uncharacterized protein</fullName>
    </submittedName>
</protein>
<evidence type="ECO:0000313" key="3">
    <source>
        <dbReference type="Proteomes" id="UP000054653"/>
    </source>
</evidence>